<dbReference type="EMBL" id="LXQA010638756">
    <property type="protein sequence ID" value="MCI63532.1"/>
    <property type="molecule type" value="Genomic_DNA"/>
</dbReference>
<proteinExistence type="predicted"/>
<comment type="caution">
    <text evidence="1">The sequence shown here is derived from an EMBL/GenBank/DDBJ whole genome shotgun (WGS) entry which is preliminary data.</text>
</comment>
<accession>A0A392TRB0</accession>
<dbReference type="AlphaFoldDB" id="A0A392TRB0"/>
<evidence type="ECO:0000313" key="1">
    <source>
        <dbReference type="EMBL" id="MCI63532.1"/>
    </source>
</evidence>
<sequence>MRKGWRKDELASWNSRRQFMQARGQRIGGILNINNLRVLQRSSVTQIFHPNPFCAIPLEGRSRRKLA</sequence>
<dbReference type="Proteomes" id="UP000265520">
    <property type="component" value="Unassembled WGS sequence"/>
</dbReference>
<evidence type="ECO:0000313" key="2">
    <source>
        <dbReference type="Proteomes" id="UP000265520"/>
    </source>
</evidence>
<feature type="non-terminal residue" evidence="1">
    <location>
        <position position="67"/>
    </location>
</feature>
<organism evidence="1 2">
    <name type="scientific">Trifolium medium</name>
    <dbReference type="NCBI Taxonomy" id="97028"/>
    <lineage>
        <taxon>Eukaryota</taxon>
        <taxon>Viridiplantae</taxon>
        <taxon>Streptophyta</taxon>
        <taxon>Embryophyta</taxon>
        <taxon>Tracheophyta</taxon>
        <taxon>Spermatophyta</taxon>
        <taxon>Magnoliopsida</taxon>
        <taxon>eudicotyledons</taxon>
        <taxon>Gunneridae</taxon>
        <taxon>Pentapetalae</taxon>
        <taxon>rosids</taxon>
        <taxon>fabids</taxon>
        <taxon>Fabales</taxon>
        <taxon>Fabaceae</taxon>
        <taxon>Papilionoideae</taxon>
        <taxon>50 kb inversion clade</taxon>
        <taxon>NPAAA clade</taxon>
        <taxon>Hologalegina</taxon>
        <taxon>IRL clade</taxon>
        <taxon>Trifolieae</taxon>
        <taxon>Trifolium</taxon>
    </lineage>
</organism>
<keyword evidence="2" id="KW-1185">Reference proteome</keyword>
<name>A0A392TRB0_9FABA</name>
<protein>
    <submittedName>
        <fullName evidence="1">Uncharacterized protein</fullName>
    </submittedName>
</protein>
<reference evidence="1 2" key="1">
    <citation type="journal article" date="2018" name="Front. Plant Sci.">
        <title>Red Clover (Trifolium pratense) and Zigzag Clover (T. medium) - A Picture of Genomic Similarities and Differences.</title>
        <authorList>
            <person name="Dluhosova J."/>
            <person name="Istvanek J."/>
            <person name="Nedelnik J."/>
            <person name="Repkova J."/>
        </authorList>
    </citation>
    <scope>NUCLEOTIDE SEQUENCE [LARGE SCALE GENOMIC DNA]</scope>
    <source>
        <strain evidence="2">cv. 10/8</strain>
        <tissue evidence="1">Leaf</tissue>
    </source>
</reference>